<reference evidence="1" key="2">
    <citation type="submission" date="2023-06" db="EMBL/GenBank/DDBJ databases">
        <authorList>
            <person name="Ma L."/>
            <person name="Liu K.-W."/>
            <person name="Li Z."/>
            <person name="Hsiao Y.-Y."/>
            <person name="Qi Y."/>
            <person name="Fu T."/>
            <person name="Tang G."/>
            <person name="Zhang D."/>
            <person name="Sun W.-H."/>
            <person name="Liu D.-K."/>
            <person name="Li Y."/>
            <person name="Chen G.-Z."/>
            <person name="Liu X.-D."/>
            <person name="Liao X.-Y."/>
            <person name="Jiang Y.-T."/>
            <person name="Yu X."/>
            <person name="Hao Y."/>
            <person name="Huang J."/>
            <person name="Zhao X.-W."/>
            <person name="Ke S."/>
            <person name="Chen Y.-Y."/>
            <person name="Wu W.-L."/>
            <person name="Hsu J.-L."/>
            <person name="Lin Y.-F."/>
            <person name="Huang M.-D."/>
            <person name="Li C.-Y."/>
            <person name="Huang L."/>
            <person name="Wang Z.-W."/>
            <person name="Zhao X."/>
            <person name="Zhong W.-Y."/>
            <person name="Peng D.-H."/>
            <person name="Ahmad S."/>
            <person name="Lan S."/>
            <person name="Zhang J.-S."/>
            <person name="Tsai W.-C."/>
            <person name="Van De Peer Y."/>
            <person name="Liu Z.-J."/>
        </authorList>
    </citation>
    <scope>NUCLEOTIDE SEQUENCE</scope>
    <source>
        <strain evidence="1">CP</strain>
        <tissue evidence="1">Leaves</tissue>
    </source>
</reference>
<sequence length="131" mass="15205">MEELWTELSSIKEEWQAPWWWCLTGDFNIICFVDERNRGGPFSNAMMRFSEWVDMEGLLDLPTPNLTYTWSNFRGAPSLAKLDRFLVCSEWEEVFPGCKARGLPRVTSDHTPLLLTSHTAPPKKCPFQYEA</sequence>
<evidence type="ECO:0000313" key="1">
    <source>
        <dbReference type="EMBL" id="KAK1289728.1"/>
    </source>
</evidence>
<dbReference type="SUPFAM" id="SSF56219">
    <property type="entry name" value="DNase I-like"/>
    <property type="match status" value="1"/>
</dbReference>
<reference evidence="1" key="1">
    <citation type="journal article" date="2023" name="Nat. Commun.">
        <title>Diploid and tetraploid genomes of Acorus and the evolution of monocots.</title>
        <authorList>
            <person name="Ma L."/>
            <person name="Liu K.W."/>
            <person name="Li Z."/>
            <person name="Hsiao Y.Y."/>
            <person name="Qi Y."/>
            <person name="Fu T."/>
            <person name="Tang G.D."/>
            <person name="Zhang D."/>
            <person name="Sun W.H."/>
            <person name="Liu D.K."/>
            <person name="Li Y."/>
            <person name="Chen G.Z."/>
            <person name="Liu X.D."/>
            <person name="Liao X.Y."/>
            <person name="Jiang Y.T."/>
            <person name="Yu X."/>
            <person name="Hao Y."/>
            <person name="Huang J."/>
            <person name="Zhao X.W."/>
            <person name="Ke S."/>
            <person name="Chen Y.Y."/>
            <person name="Wu W.L."/>
            <person name="Hsu J.L."/>
            <person name="Lin Y.F."/>
            <person name="Huang M.D."/>
            <person name="Li C.Y."/>
            <person name="Huang L."/>
            <person name="Wang Z.W."/>
            <person name="Zhao X."/>
            <person name="Zhong W.Y."/>
            <person name="Peng D.H."/>
            <person name="Ahmad S."/>
            <person name="Lan S."/>
            <person name="Zhang J.S."/>
            <person name="Tsai W.C."/>
            <person name="Van de Peer Y."/>
            <person name="Liu Z.J."/>
        </authorList>
    </citation>
    <scope>NUCLEOTIDE SEQUENCE</scope>
    <source>
        <strain evidence="1">CP</strain>
    </source>
</reference>
<dbReference type="Gene3D" id="3.60.10.10">
    <property type="entry name" value="Endonuclease/exonuclease/phosphatase"/>
    <property type="match status" value="1"/>
</dbReference>
<accession>A0AAV9CND4</accession>
<proteinExistence type="predicted"/>
<keyword evidence="2" id="KW-1185">Reference proteome</keyword>
<organism evidence="1 2">
    <name type="scientific">Acorus calamus</name>
    <name type="common">Sweet flag</name>
    <dbReference type="NCBI Taxonomy" id="4465"/>
    <lineage>
        <taxon>Eukaryota</taxon>
        <taxon>Viridiplantae</taxon>
        <taxon>Streptophyta</taxon>
        <taxon>Embryophyta</taxon>
        <taxon>Tracheophyta</taxon>
        <taxon>Spermatophyta</taxon>
        <taxon>Magnoliopsida</taxon>
        <taxon>Liliopsida</taxon>
        <taxon>Acoraceae</taxon>
        <taxon>Acorus</taxon>
    </lineage>
</organism>
<evidence type="ECO:0008006" key="3">
    <source>
        <dbReference type="Google" id="ProtNLM"/>
    </source>
</evidence>
<dbReference type="PANTHER" id="PTHR33710:SF71">
    <property type="entry name" value="ENDONUCLEASE_EXONUCLEASE_PHOSPHATASE DOMAIN-CONTAINING PROTEIN"/>
    <property type="match status" value="1"/>
</dbReference>
<protein>
    <recommendedName>
        <fullName evidence="3">Endonuclease/exonuclease/phosphatase domain-containing protein</fullName>
    </recommendedName>
</protein>
<dbReference type="PANTHER" id="PTHR33710">
    <property type="entry name" value="BNAC02G09200D PROTEIN"/>
    <property type="match status" value="1"/>
</dbReference>
<dbReference type="EMBL" id="JAUJYO010000018">
    <property type="protein sequence ID" value="KAK1289728.1"/>
    <property type="molecule type" value="Genomic_DNA"/>
</dbReference>
<dbReference type="Proteomes" id="UP001180020">
    <property type="component" value="Unassembled WGS sequence"/>
</dbReference>
<gene>
    <name evidence="1" type="ORF">QJS10_CPB18g00243</name>
</gene>
<evidence type="ECO:0000313" key="2">
    <source>
        <dbReference type="Proteomes" id="UP001180020"/>
    </source>
</evidence>
<comment type="caution">
    <text evidence="1">The sequence shown here is derived from an EMBL/GenBank/DDBJ whole genome shotgun (WGS) entry which is preliminary data.</text>
</comment>
<dbReference type="InterPro" id="IPR036691">
    <property type="entry name" value="Endo/exonu/phosph_ase_sf"/>
</dbReference>
<name>A0AAV9CND4_ACOCL</name>
<dbReference type="AlphaFoldDB" id="A0AAV9CND4"/>